<dbReference type="RefSeq" id="XP_056844769.1">
    <property type="nucleotide sequence ID" value="XM_056988789.1"/>
</dbReference>
<protein>
    <submittedName>
        <fullName evidence="5">Tetraketide alpha-pyrone reductase 2</fullName>
    </submittedName>
</protein>
<dbReference type="Pfam" id="PF01370">
    <property type="entry name" value="Epimerase"/>
    <property type="match status" value="1"/>
</dbReference>
<evidence type="ECO:0000259" key="3">
    <source>
        <dbReference type="Pfam" id="PF01370"/>
    </source>
</evidence>
<proteinExistence type="predicted"/>
<dbReference type="InterPro" id="IPR050425">
    <property type="entry name" value="NAD(P)_dehydrat-like"/>
</dbReference>
<evidence type="ECO:0000256" key="1">
    <source>
        <dbReference type="ARBA" id="ARBA00022857"/>
    </source>
</evidence>
<evidence type="ECO:0000256" key="2">
    <source>
        <dbReference type="ARBA" id="ARBA00023002"/>
    </source>
</evidence>
<dbReference type="PANTHER" id="PTHR10366:SF658">
    <property type="entry name" value="NAD(P)-BINDING ROSSMANN-FOLD SUPERFAMILY PROTEIN"/>
    <property type="match status" value="1"/>
</dbReference>
<dbReference type="AlphaFoldDB" id="A0A9W3BZV5"/>
<dbReference type="GO" id="GO:0016616">
    <property type="term" value="F:oxidoreductase activity, acting on the CH-OH group of donors, NAD or NADP as acceptor"/>
    <property type="evidence" value="ECO:0007669"/>
    <property type="project" value="TreeGrafter"/>
</dbReference>
<keyword evidence="2" id="KW-0560">Oxidoreductase</keyword>
<dbReference type="PANTHER" id="PTHR10366">
    <property type="entry name" value="NAD DEPENDENT EPIMERASE/DEHYDRATASE"/>
    <property type="match status" value="1"/>
</dbReference>
<reference evidence="4" key="1">
    <citation type="journal article" date="2019" name="Database">
        <title>The radish genome database (RadishGD): an integrated information resource for radish genomics.</title>
        <authorList>
            <person name="Yu H.J."/>
            <person name="Baek S."/>
            <person name="Lee Y.J."/>
            <person name="Cho A."/>
            <person name="Mun J.H."/>
        </authorList>
    </citation>
    <scope>NUCLEOTIDE SEQUENCE [LARGE SCALE GENOMIC DNA]</scope>
    <source>
        <strain evidence="4">cv. WK10039</strain>
    </source>
</reference>
<dbReference type="Gene3D" id="3.40.50.720">
    <property type="entry name" value="NAD(P)-binding Rossmann-like Domain"/>
    <property type="match status" value="1"/>
</dbReference>
<dbReference type="GeneID" id="108845211"/>
<keyword evidence="1" id="KW-0521">NADP</keyword>
<dbReference type="KEGG" id="rsz:108845211"/>
<dbReference type="InterPro" id="IPR001509">
    <property type="entry name" value="Epimerase_deHydtase"/>
</dbReference>
<keyword evidence="4" id="KW-1185">Reference proteome</keyword>
<sequence>MQSKVLMVSSTSPLVFHKEKLDGRDVYGTRNLMNSCEKSRNTVKRIVLTSSSTSVRYCYDATKASPLNESHWSDLDYCRSFKIWFGYAKTLGEKEAWLIAAEKNLNLVVVIPTFCIGPILSPKPTSTPSILLSIIKGVRGEYPNFRGGFVHIDDVAAAEILAMEERKASGRIICSSSSVAHWSECKFEIQREQTAQNNSKNNYLFIKNH</sequence>
<dbReference type="OrthoDB" id="2735536at2759"/>
<evidence type="ECO:0000313" key="4">
    <source>
        <dbReference type="Proteomes" id="UP000504610"/>
    </source>
</evidence>
<dbReference type="InterPro" id="IPR036291">
    <property type="entry name" value="NAD(P)-bd_dom_sf"/>
</dbReference>
<dbReference type="Proteomes" id="UP000504610">
    <property type="component" value="Chromosome 1"/>
</dbReference>
<feature type="domain" description="NAD-dependent epimerase/dehydratase" evidence="3">
    <location>
        <begin position="24"/>
        <end position="170"/>
    </location>
</feature>
<name>A0A9W3BZV5_RAPSA</name>
<evidence type="ECO:0000313" key="5">
    <source>
        <dbReference type="RefSeq" id="XP_056844769.1"/>
    </source>
</evidence>
<dbReference type="SUPFAM" id="SSF51735">
    <property type="entry name" value="NAD(P)-binding Rossmann-fold domains"/>
    <property type="match status" value="1"/>
</dbReference>
<accession>A0A9W3BZV5</accession>
<reference evidence="5" key="2">
    <citation type="submission" date="2025-08" db="UniProtKB">
        <authorList>
            <consortium name="RefSeq"/>
        </authorList>
    </citation>
    <scope>IDENTIFICATION</scope>
    <source>
        <tissue evidence="5">Leaf</tissue>
    </source>
</reference>
<gene>
    <name evidence="5" type="primary">LOC108845211</name>
</gene>
<organism evidence="4 5">
    <name type="scientific">Raphanus sativus</name>
    <name type="common">Radish</name>
    <name type="synonym">Raphanus raphanistrum var. sativus</name>
    <dbReference type="NCBI Taxonomy" id="3726"/>
    <lineage>
        <taxon>Eukaryota</taxon>
        <taxon>Viridiplantae</taxon>
        <taxon>Streptophyta</taxon>
        <taxon>Embryophyta</taxon>
        <taxon>Tracheophyta</taxon>
        <taxon>Spermatophyta</taxon>
        <taxon>Magnoliopsida</taxon>
        <taxon>eudicotyledons</taxon>
        <taxon>Gunneridae</taxon>
        <taxon>Pentapetalae</taxon>
        <taxon>rosids</taxon>
        <taxon>malvids</taxon>
        <taxon>Brassicales</taxon>
        <taxon>Brassicaceae</taxon>
        <taxon>Brassiceae</taxon>
        <taxon>Raphanus</taxon>
    </lineage>
</organism>